<evidence type="ECO:0000256" key="3">
    <source>
        <dbReference type="PIRNR" id="PIRNR028983"/>
    </source>
</evidence>
<evidence type="ECO:0000256" key="2">
    <source>
        <dbReference type="ARBA" id="ARBA00006781"/>
    </source>
</evidence>
<dbReference type="Proteomes" id="UP000605986">
    <property type="component" value="Unassembled WGS sequence"/>
</dbReference>
<dbReference type="OrthoDB" id="27543at2759"/>
<protein>
    <recommendedName>
        <fullName evidence="3">Protein BCP1</fullName>
    </recommendedName>
</protein>
<evidence type="ECO:0000313" key="5">
    <source>
        <dbReference type="EMBL" id="KAF4447912.1"/>
    </source>
</evidence>
<dbReference type="GO" id="GO:0015031">
    <property type="term" value="P:protein transport"/>
    <property type="evidence" value="ECO:0007669"/>
    <property type="project" value="UniProtKB-KW"/>
</dbReference>
<sequence>MGKKRAREEGKEIPPADVDKMDEDGSEDDEVGKSLPSYTRIKLTMAKDFDMVDVDFEWFNFDPEVDFHGTKTLLRQLFDIDANLFNMSALADLVLSQPTIGSTIKVDGKANDAYAMLTVLNTAVHQEKEPMKDIIKYLVEKAQTNSSLAPIADVLSSGKHVGLVFSERLINMPSELAPPLYSMLIDEVEAAVEDKEPYDFSHYLILSKTYQELESKLDVENQKRKKAKEEAGMYYFHMEDEVLQKHAVAHGNFNYTKEDELAADSKRAFQELGVKAHGHMILIEANMFPGAVKTVNEYLSAAQ</sequence>
<dbReference type="InterPro" id="IPR025602">
    <property type="entry name" value="BCP1_family"/>
</dbReference>
<reference evidence="5" key="1">
    <citation type="submission" date="2020-01" db="EMBL/GenBank/DDBJ databases">
        <title>Identification and distribution of gene clusters putatively required for synthesis of sphingolipid metabolism inhibitors in phylogenetically diverse species of the filamentous fungus Fusarium.</title>
        <authorList>
            <person name="Kim H.-S."/>
            <person name="Busman M."/>
            <person name="Brown D.W."/>
            <person name="Divon H."/>
            <person name="Uhlig S."/>
            <person name="Proctor R.H."/>
        </authorList>
    </citation>
    <scope>NUCLEOTIDE SEQUENCE</scope>
    <source>
        <strain evidence="5">NRRL 53441</strain>
    </source>
</reference>
<feature type="region of interest" description="Disordered" evidence="4">
    <location>
        <begin position="1"/>
        <end position="33"/>
    </location>
</feature>
<keyword evidence="6" id="KW-1185">Reference proteome</keyword>
<dbReference type="AlphaFoldDB" id="A0A8H4KCI1"/>
<gene>
    <name evidence="5" type="ORF">F53441_8614</name>
</gene>
<comment type="function">
    <text evidence="1 3">Involved in nuclear export, actin cytoskeleton organization and vesicular transport.</text>
</comment>
<dbReference type="EMBL" id="JAADJG010000370">
    <property type="protein sequence ID" value="KAF4447912.1"/>
    <property type="molecule type" value="Genomic_DNA"/>
</dbReference>
<dbReference type="PANTHER" id="PTHR13261">
    <property type="entry name" value="BRCA2 AND CDKN1A INTERACTING PROTEIN"/>
    <property type="match status" value="1"/>
</dbReference>
<organism evidence="5 6">
    <name type="scientific">Fusarium austroafricanum</name>
    <dbReference type="NCBI Taxonomy" id="2364996"/>
    <lineage>
        <taxon>Eukaryota</taxon>
        <taxon>Fungi</taxon>
        <taxon>Dikarya</taxon>
        <taxon>Ascomycota</taxon>
        <taxon>Pezizomycotina</taxon>
        <taxon>Sordariomycetes</taxon>
        <taxon>Hypocreomycetidae</taxon>
        <taxon>Hypocreales</taxon>
        <taxon>Nectriaceae</taxon>
        <taxon>Fusarium</taxon>
        <taxon>Fusarium concolor species complex</taxon>
    </lineage>
</organism>
<accession>A0A8H4KCI1</accession>
<feature type="compositionally biased region" description="Basic and acidic residues" evidence="4">
    <location>
        <begin position="1"/>
        <end position="19"/>
    </location>
</feature>
<evidence type="ECO:0000313" key="6">
    <source>
        <dbReference type="Proteomes" id="UP000605986"/>
    </source>
</evidence>
<dbReference type="PIRSF" id="PIRSF028983">
    <property type="entry name" value="BCP1"/>
    <property type="match status" value="1"/>
</dbReference>
<keyword evidence="3" id="KW-0813">Transport</keyword>
<name>A0A8H4KCI1_9HYPO</name>
<proteinExistence type="inferred from homology"/>
<dbReference type="GO" id="GO:0005634">
    <property type="term" value="C:nucleus"/>
    <property type="evidence" value="ECO:0007669"/>
    <property type="project" value="UniProtKB-SubCell"/>
</dbReference>
<evidence type="ECO:0000256" key="1">
    <source>
        <dbReference type="ARBA" id="ARBA00002688"/>
    </source>
</evidence>
<dbReference type="Pfam" id="PF13862">
    <property type="entry name" value="BCCIP"/>
    <property type="match status" value="1"/>
</dbReference>
<dbReference type="PANTHER" id="PTHR13261:SF0">
    <property type="entry name" value="BRCA2 AND CDKN1A-INTERACTING PROTEIN"/>
    <property type="match status" value="1"/>
</dbReference>
<evidence type="ECO:0000256" key="4">
    <source>
        <dbReference type="SAM" id="MobiDB-lite"/>
    </source>
</evidence>
<comment type="similarity">
    <text evidence="2 3">Belongs to the BCP1 family.</text>
</comment>
<comment type="subcellular location">
    <subcellularLocation>
        <location evidence="3">Nucleus</location>
    </subcellularLocation>
</comment>
<feature type="compositionally biased region" description="Acidic residues" evidence="4">
    <location>
        <begin position="20"/>
        <end position="30"/>
    </location>
</feature>
<keyword evidence="3" id="KW-0653">Protein transport</keyword>
<keyword evidence="3" id="KW-0539">Nucleus</keyword>
<comment type="caution">
    <text evidence="5">The sequence shown here is derived from an EMBL/GenBank/DDBJ whole genome shotgun (WGS) entry which is preliminary data.</text>
</comment>